<dbReference type="EMBL" id="BOOH01000019">
    <property type="protein sequence ID" value="GIH75910.1"/>
    <property type="molecule type" value="Genomic_DNA"/>
</dbReference>
<evidence type="ECO:0000313" key="3">
    <source>
        <dbReference type="EMBL" id="GIH75910.1"/>
    </source>
</evidence>
<keyword evidence="2" id="KW-0472">Membrane</keyword>
<evidence type="ECO:0000256" key="2">
    <source>
        <dbReference type="ARBA" id="ARBA00023136"/>
    </source>
</evidence>
<dbReference type="PANTHER" id="PTHR37042">
    <property type="entry name" value="OUTER MEMBRANE PROTEIN RV1973"/>
    <property type="match status" value="1"/>
</dbReference>
<dbReference type="AlphaFoldDB" id="A0A8J3RJP4"/>
<dbReference type="PROSITE" id="PS51257">
    <property type="entry name" value="PROKAR_LIPOPROTEIN"/>
    <property type="match status" value="1"/>
</dbReference>
<proteinExistence type="predicted"/>
<name>A0A8J3RJP4_9ACTN</name>
<evidence type="ECO:0008006" key="5">
    <source>
        <dbReference type="Google" id="ProtNLM"/>
    </source>
</evidence>
<comment type="caution">
    <text evidence="3">The sequence shown here is derived from an EMBL/GenBank/DDBJ whole genome shotgun (WGS) entry which is preliminary data.</text>
</comment>
<reference evidence="3 4" key="1">
    <citation type="submission" date="2021-01" db="EMBL/GenBank/DDBJ databases">
        <title>Whole genome shotgun sequence of Planobispora longispora NBRC 13918.</title>
        <authorList>
            <person name="Komaki H."/>
            <person name="Tamura T."/>
        </authorList>
    </citation>
    <scope>NUCLEOTIDE SEQUENCE [LARGE SCALE GENOMIC DNA]</scope>
    <source>
        <strain evidence="3 4">NBRC 13918</strain>
    </source>
</reference>
<comment type="subcellular location">
    <subcellularLocation>
        <location evidence="1">Membrane</location>
    </subcellularLocation>
</comment>
<dbReference type="Proteomes" id="UP000616724">
    <property type="component" value="Unassembled WGS sequence"/>
</dbReference>
<gene>
    <name evidence="3" type="ORF">Plo01_23390</name>
</gene>
<keyword evidence="4" id="KW-1185">Reference proteome</keyword>
<evidence type="ECO:0000313" key="4">
    <source>
        <dbReference type="Proteomes" id="UP000616724"/>
    </source>
</evidence>
<evidence type="ECO:0000256" key="1">
    <source>
        <dbReference type="ARBA" id="ARBA00004370"/>
    </source>
</evidence>
<dbReference type="RefSeq" id="WP_239316167.1">
    <property type="nucleotide sequence ID" value="NZ_BOOH01000019.1"/>
</dbReference>
<dbReference type="PANTHER" id="PTHR37042:SF4">
    <property type="entry name" value="OUTER MEMBRANE PROTEIN RV1973"/>
    <property type="match status" value="1"/>
</dbReference>
<dbReference type="GO" id="GO:0016020">
    <property type="term" value="C:membrane"/>
    <property type="evidence" value="ECO:0007669"/>
    <property type="project" value="UniProtKB-SubCell"/>
</dbReference>
<protein>
    <recommendedName>
        <fullName evidence="5">Mce-associated membrane protein</fullName>
    </recommendedName>
</protein>
<accession>A0A8J3RJP4</accession>
<organism evidence="3 4">
    <name type="scientific">Planobispora longispora</name>
    <dbReference type="NCBI Taxonomy" id="28887"/>
    <lineage>
        <taxon>Bacteria</taxon>
        <taxon>Bacillati</taxon>
        <taxon>Actinomycetota</taxon>
        <taxon>Actinomycetes</taxon>
        <taxon>Streptosporangiales</taxon>
        <taxon>Streptosporangiaceae</taxon>
        <taxon>Planobispora</taxon>
    </lineage>
</organism>
<sequence length="160" mass="17116">MLRRLLPWLPGLLIACLAAAAFWVGGDLRDAQAADDDRAAVLRAAGAHAVNLLSVSHRTVEADIARVLASSTGPAKAEYARNAATLRQTTAEEKVVQTGALRAVGLVALEGDTARVLVAGDAVIRWEGSESPPQERFHRWRMEVTRTGGTWLVSKAELVP</sequence>